<dbReference type="NCBIfam" id="NF003814">
    <property type="entry name" value="PRK05406.1-3"/>
    <property type="match status" value="1"/>
</dbReference>
<reference evidence="5 6" key="1">
    <citation type="submission" date="2015-01" db="EMBL/GenBank/DDBJ databases">
        <title>Vibrio sp. C5 JCM 19232 whole genome shotgun sequence.</title>
        <authorList>
            <person name="Sawabe T."/>
            <person name="Meirelles P."/>
            <person name="Feng G."/>
            <person name="Sayaka M."/>
            <person name="Hattori M."/>
            <person name="Ohkuma M."/>
        </authorList>
    </citation>
    <scope>NUCLEOTIDE SEQUENCE [LARGE SCALE GENOMIC DNA]</scope>
    <source>
        <strain evidence="5 6">JCM19232</strain>
    </source>
</reference>
<dbReference type="InterPro" id="IPR003833">
    <property type="entry name" value="CT_C_D"/>
</dbReference>
<dbReference type="GO" id="GO:0016787">
    <property type="term" value="F:hydrolase activity"/>
    <property type="evidence" value="ECO:0007669"/>
    <property type="project" value="UniProtKB-KW"/>
</dbReference>
<evidence type="ECO:0000256" key="2">
    <source>
        <dbReference type="ARBA" id="ARBA00022801"/>
    </source>
</evidence>
<gene>
    <name evidence="5" type="ORF">JCM19232_403</name>
</gene>
<feature type="domain" description="Carboxyltransferase" evidence="4">
    <location>
        <begin position="242"/>
        <end position="424"/>
    </location>
</feature>
<dbReference type="Gene3D" id="2.40.100.10">
    <property type="entry name" value="Cyclophilin-like"/>
    <property type="match status" value="1"/>
</dbReference>
<protein>
    <submittedName>
        <fullName evidence="5">Lactam utilization protein LamB</fullName>
    </submittedName>
</protein>
<dbReference type="GO" id="GO:0005975">
    <property type="term" value="P:carbohydrate metabolic process"/>
    <property type="evidence" value="ECO:0007669"/>
    <property type="project" value="InterPro"/>
</dbReference>
<dbReference type="Proteomes" id="UP000031670">
    <property type="component" value="Unassembled WGS sequence"/>
</dbReference>
<dbReference type="GO" id="GO:0005524">
    <property type="term" value="F:ATP binding"/>
    <property type="evidence" value="ECO:0007669"/>
    <property type="project" value="UniProtKB-KW"/>
</dbReference>
<evidence type="ECO:0000256" key="1">
    <source>
        <dbReference type="ARBA" id="ARBA00022741"/>
    </source>
</evidence>
<dbReference type="AlphaFoldDB" id="A0A0B8NZU1"/>
<dbReference type="SUPFAM" id="SSF160467">
    <property type="entry name" value="PH0987 N-terminal domain-like"/>
    <property type="match status" value="1"/>
</dbReference>
<evidence type="ECO:0000256" key="3">
    <source>
        <dbReference type="ARBA" id="ARBA00022840"/>
    </source>
</evidence>
<dbReference type="SMART" id="SM00796">
    <property type="entry name" value="AHS1"/>
    <property type="match status" value="1"/>
</dbReference>
<dbReference type="SUPFAM" id="SSF50891">
    <property type="entry name" value="Cyclophilin-like"/>
    <property type="match status" value="1"/>
</dbReference>
<organism evidence="5 6">
    <name type="scientific">Vibrio ishigakensis</name>
    <dbReference type="NCBI Taxonomy" id="1481914"/>
    <lineage>
        <taxon>Bacteria</taxon>
        <taxon>Pseudomonadati</taxon>
        <taxon>Pseudomonadota</taxon>
        <taxon>Gammaproteobacteria</taxon>
        <taxon>Vibrionales</taxon>
        <taxon>Vibrionaceae</taxon>
        <taxon>Vibrio</taxon>
    </lineage>
</organism>
<dbReference type="InterPro" id="IPR011330">
    <property type="entry name" value="Glyco_hydro/deAcase_b/a-brl"/>
</dbReference>
<sequence length="428" mass="47628">MKLNCDMGESFGAWNMGNDHKVMPLVDMANIACGFHASDPNIMQHTVSLAEQHQVSIGAHPSYHDLQGFGRRSITYTPQEITNAVLYQTGALDAICKAHQTQVDYIKPHGALYNDMMRNQSIFEALLAAAKILRLPLMILATQNQDYDHLAKEHGVTLIKEAFIDRRYLSNGLLSPRTMDGSVMHEWEEIKHQVEAMLHNRPFKSIEGDEIKLQADTLCVHGDNPIAVEITAKVRALSMQVKSIYPVGEFCLLIRFSDVIDPRLPPLINHAREHLLQHYKAELVQAVPSYTTLLLEFTPSIFDANKAITEISQILTLARTVTVSNSETRVIEIPTYYGPETCLDIALYPRLSIQEIASLHSSELYQVYALGFAPGFAFMAEVPEALQLPRQDSPRAAVPKGSVAIAAKQTAVYPETSPEDGILSAEPR</sequence>
<dbReference type="Gene3D" id="3.30.1360.40">
    <property type="match status" value="1"/>
</dbReference>
<evidence type="ECO:0000259" key="4">
    <source>
        <dbReference type="SMART" id="SM00796"/>
    </source>
</evidence>
<dbReference type="PANTHER" id="PTHR30292:SF0">
    <property type="entry name" value="5-OXOPROLINASE SUBUNIT A"/>
    <property type="match status" value="1"/>
</dbReference>
<dbReference type="SUPFAM" id="SSF88713">
    <property type="entry name" value="Glycoside hydrolase/deacetylase"/>
    <property type="match status" value="1"/>
</dbReference>
<evidence type="ECO:0000313" key="6">
    <source>
        <dbReference type="Proteomes" id="UP000031670"/>
    </source>
</evidence>
<dbReference type="InterPro" id="IPR005501">
    <property type="entry name" value="LamB/YcsF/PxpA-like"/>
</dbReference>
<accession>A0A0B8NZU1</accession>
<dbReference type="PANTHER" id="PTHR30292">
    <property type="entry name" value="UNCHARACTERIZED PROTEIN YBGL-RELATED"/>
    <property type="match status" value="1"/>
</dbReference>
<reference evidence="5 6" key="2">
    <citation type="submission" date="2015-01" db="EMBL/GenBank/DDBJ databases">
        <authorList>
            <consortium name="NBRP consortium"/>
            <person name="Sawabe T."/>
            <person name="Meirelles P."/>
            <person name="Feng G."/>
            <person name="Sayaka M."/>
            <person name="Hattori M."/>
            <person name="Ohkuma M."/>
        </authorList>
    </citation>
    <scope>NUCLEOTIDE SEQUENCE [LARGE SCALE GENOMIC DNA]</scope>
    <source>
        <strain evidence="5 6">JCM19232</strain>
    </source>
</reference>
<dbReference type="Pfam" id="PF02682">
    <property type="entry name" value="CT_C_D"/>
    <property type="match status" value="1"/>
</dbReference>
<comment type="caution">
    <text evidence="5">The sequence shown here is derived from an EMBL/GenBank/DDBJ whole genome shotgun (WGS) entry which is preliminary data.</text>
</comment>
<keyword evidence="3" id="KW-0067">ATP-binding</keyword>
<name>A0A0B8NZU1_9VIBR</name>
<keyword evidence="2" id="KW-0378">Hydrolase</keyword>
<dbReference type="NCBIfam" id="NF003816">
    <property type="entry name" value="PRK05406.1-5"/>
    <property type="match status" value="1"/>
</dbReference>
<dbReference type="InterPro" id="IPR029000">
    <property type="entry name" value="Cyclophilin-like_dom_sf"/>
</dbReference>
<dbReference type="Pfam" id="PF03746">
    <property type="entry name" value="LamB_YcsF"/>
    <property type="match status" value="1"/>
</dbReference>
<dbReference type="Gene3D" id="3.20.20.370">
    <property type="entry name" value="Glycoside hydrolase/deacetylase"/>
    <property type="match status" value="1"/>
</dbReference>
<keyword evidence="1" id="KW-0547">Nucleotide-binding</keyword>
<evidence type="ECO:0000313" key="5">
    <source>
        <dbReference type="EMBL" id="GAM60070.1"/>
    </source>
</evidence>
<dbReference type="EMBL" id="BBSA01000001">
    <property type="protein sequence ID" value="GAM60070.1"/>
    <property type="molecule type" value="Genomic_DNA"/>
</dbReference>
<proteinExistence type="predicted"/>
<dbReference type="CDD" id="cd10787">
    <property type="entry name" value="LamB_YcsF_like"/>
    <property type="match status" value="1"/>
</dbReference>